<protein>
    <submittedName>
        <fullName evidence="2">Uncharacterized protein</fullName>
    </submittedName>
</protein>
<evidence type="ECO:0000313" key="2">
    <source>
        <dbReference type="EMBL" id="MBB1485700.1"/>
    </source>
</evidence>
<sequence>MLGQILKSTLGMPANMLSVSKPDPNARDATDKRHQDFEESAKHHYENIDLSAAGRNLKNTEDEIGVDWKGVTTLAGRLNSNLQAVFTQYGIDTSKPIRINVNPFTGVPVVGDHPDKDRITSLLQNKPEIVKQIHTINSVASYSHQAAQRENPPPSAPVSPQASRVQSALNQYAQNSQTSLVSIQYDKLNGLIVNVNNQSVTSVPAESA</sequence>
<dbReference type="EMBL" id="JACJFM010000003">
    <property type="protein sequence ID" value="MBB1485700.1"/>
    <property type="molecule type" value="Genomic_DNA"/>
</dbReference>
<feature type="compositionally biased region" description="Basic and acidic residues" evidence="1">
    <location>
        <begin position="24"/>
        <end position="40"/>
    </location>
</feature>
<gene>
    <name evidence="2" type="ORF">H4O21_03635</name>
</gene>
<feature type="region of interest" description="Disordered" evidence="1">
    <location>
        <begin position="141"/>
        <end position="164"/>
    </location>
</feature>
<organism evidence="2 3">
    <name type="scientific">Oceanospirillum sediminis</name>
    <dbReference type="NCBI Taxonomy" id="2760088"/>
    <lineage>
        <taxon>Bacteria</taxon>
        <taxon>Pseudomonadati</taxon>
        <taxon>Pseudomonadota</taxon>
        <taxon>Gammaproteobacteria</taxon>
        <taxon>Oceanospirillales</taxon>
        <taxon>Oceanospirillaceae</taxon>
        <taxon>Oceanospirillum</taxon>
    </lineage>
</organism>
<proteinExistence type="predicted"/>
<evidence type="ECO:0000313" key="3">
    <source>
        <dbReference type="Proteomes" id="UP000565262"/>
    </source>
</evidence>
<dbReference type="RefSeq" id="WP_182807484.1">
    <property type="nucleotide sequence ID" value="NZ_JACJFM010000003.1"/>
</dbReference>
<evidence type="ECO:0000256" key="1">
    <source>
        <dbReference type="SAM" id="MobiDB-lite"/>
    </source>
</evidence>
<accession>A0A839ILW4</accession>
<comment type="caution">
    <text evidence="2">The sequence shown here is derived from an EMBL/GenBank/DDBJ whole genome shotgun (WGS) entry which is preliminary data.</text>
</comment>
<dbReference type="Proteomes" id="UP000565262">
    <property type="component" value="Unassembled WGS sequence"/>
</dbReference>
<keyword evidence="3" id="KW-1185">Reference proteome</keyword>
<dbReference type="AlphaFoldDB" id="A0A839ILW4"/>
<reference evidence="2 3" key="1">
    <citation type="submission" date="2020-08" db="EMBL/GenBank/DDBJ databases">
        <title>Oceanospirillum sp. nov. isolated from marine sediment.</title>
        <authorList>
            <person name="Ji X."/>
        </authorList>
    </citation>
    <scope>NUCLEOTIDE SEQUENCE [LARGE SCALE GENOMIC DNA]</scope>
    <source>
        <strain evidence="2 3">D5</strain>
    </source>
</reference>
<name>A0A839ILW4_9GAMM</name>
<feature type="region of interest" description="Disordered" evidence="1">
    <location>
        <begin position="13"/>
        <end position="40"/>
    </location>
</feature>